<keyword evidence="3" id="KW-1185">Reference proteome</keyword>
<dbReference type="EMBL" id="CAXAMN010024244">
    <property type="protein sequence ID" value="CAK9084859.1"/>
    <property type="molecule type" value="Genomic_DNA"/>
</dbReference>
<organism evidence="2 3">
    <name type="scientific">Durusdinium trenchii</name>
    <dbReference type="NCBI Taxonomy" id="1381693"/>
    <lineage>
        <taxon>Eukaryota</taxon>
        <taxon>Sar</taxon>
        <taxon>Alveolata</taxon>
        <taxon>Dinophyceae</taxon>
        <taxon>Suessiales</taxon>
        <taxon>Symbiodiniaceae</taxon>
        <taxon>Durusdinium</taxon>
    </lineage>
</organism>
<evidence type="ECO:0000256" key="1">
    <source>
        <dbReference type="SAM" id="MobiDB-lite"/>
    </source>
</evidence>
<protein>
    <submittedName>
        <fullName evidence="2">Uncharacterized protein</fullName>
    </submittedName>
</protein>
<accession>A0ABP0QA73</accession>
<gene>
    <name evidence="2" type="ORF">CCMP2556_LOCUS41240</name>
</gene>
<evidence type="ECO:0000313" key="2">
    <source>
        <dbReference type="EMBL" id="CAK9084859.1"/>
    </source>
</evidence>
<feature type="region of interest" description="Disordered" evidence="1">
    <location>
        <begin position="262"/>
        <end position="305"/>
    </location>
</feature>
<name>A0ABP0QA73_9DINO</name>
<feature type="region of interest" description="Disordered" evidence="1">
    <location>
        <begin position="168"/>
        <end position="198"/>
    </location>
</feature>
<evidence type="ECO:0000313" key="3">
    <source>
        <dbReference type="Proteomes" id="UP001642484"/>
    </source>
</evidence>
<reference evidence="2 3" key="1">
    <citation type="submission" date="2024-02" db="EMBL/GenBank/DDBJ databases">
        <authorList>
            <person name="Chen Y."/>
            <person name="Shah S."/>
            <person name="Dougan E. K."/>
            <person name="Thang M."/>
            <person name="Chan C."/>
        </authorList>
    </citation>
    <scope>NUCLEOTIDE SEQUENCE [LARGE SCALE GENOMIC DNA]</scope>
</reference>
<sequence>MKRGTSKTSKGGVRNKAKDVVDIDHLVDLWLELSKKGCEIFSSFGEYKSVWAECAPRVDLVDLVDVARAIAKVSPGMQVKYGDLKEAAMACTHKDQSCKPSRGDTVQEASKKIADSFVIVQKHFRVLALNKGWEVKLSLLMRRLSQTKQDKLQDFVDFLRKLNEDELANDSAPAGSSTSRDVASGGAPSTELKTDTMPLSQVSQDEYGLPKVPCSDGSSDLDVGKPLPISKQEIRTLKAAQEPEIEVDSVCKRPAASCVKRPAAKGGKNVGAPKVKASSFKRPAANEDAQATEGSKDKGSGNQGHEVQLYTTFGTDQSYICVKEDNKKGCGIKHAEVIRKIYHQSPKSKAEALELRQQYLDAQDEG</sequence>
<proteinExistence type="predicted"/>
<comment type="caution">
    <text evidence="2">The sequence shown here is derived from an EMBL/GenBank/DDBJ whole genome shotgun (WGS) entry which is preliminary data.</text>
</comment>
<dbReference type="Proteomes" id="UP001642484">
    <property type="component" value="Unassembled WGS sequence"/>
</dbReference>